<feature type="signal peptide" evidence="1">
    <location>
        <begin position="1"/>
        <end position="19"/>
    </location>
</feature>
<dbReference type="PROSITE" id="PS51257">
    <property type="entry name" value="PROKAR_LIPOPROTEIN"/>
    <property type="match status" value="1"/>
</dbReference>
<dbReference type="Proteomes" id="UP000514720">
    <property type="component" value="Chromosome"/>
</dbReference>
<evidence type="ECO:0008006" key="4">
    <source>
        <dbReference type="Google" id="ProtNLM"/>
    </source>
</evidence>
<dbReference type="PANTHER" id="PTHR43649:SF12">
    <property type="entry name" value="DIACETYLCHITOBIOSE BINDING PROTEIN DASA"/>
    <property type="match status" value="1"/>
</dbReference>
<dbReference type="AlphaFoldDB" id="A0A7L7KPG3"/>
<evidence type="ECO:0000313" key="2">
    <source>
        <dbReference type="EMBL" id="QMS84435.1"/>
    </source>
</evidence>
<dbReference type="SUPFAM" id="SSF53850">
    <property type="entry name" value="Periplasmic binding protein-like II"/>
    <property type="match status" value="1"/>
</dbReference>
<evidence type="ECO:0000256" key="1">
    <source>
        <dbReference type="SAM" id="SignalP"/>
    </source>
</evidence>
<dbReference type="KEGG" id="xcl:G4Z02_01310"/>
<organism evidence="2 3">
    <name type="scientific">Candidatus Xianfuyuplasma coldseepsis</name>
    <dbReference type="NCBI Taxonomy" id="2782163"/>
    <lineage>
        <taxon>Bacteria</taxon>
        <taxon>Bacillati</taxon>
        <taxon>Mycoplasmatota</taxon>
        <taxon>Mollicutes</taxon>
        <taxon>Candidatus Izemoplasmatales</taxon>
        <taxon>Candidatus Izemoplasmataceae</taxon>
        <taxon>Candidatus Xianfuyuplasma</taxon>
    </lineage>
</organism>
<keyword evidence="1" id="KW-0732">Signal</keyword>
<reference evidence="2 3" key="1">
    <citation type="submission" date="2020-02" db="EMBL/GenBank/DDBJ databases">
        <authorList>
            <person name="Zheng R.K."/>
            <person name="Sun C.M."/>
        </authorList>
    </citation>
    <scope>NUCLEOTIDE SEQUENCE [LARGE SCALE GENOMIC DNA]</scope>
    <source>
        <strain evidence="3">zrk13</strain>
    </source>
</reference>
<feature type="chain" id="PRO_5036449927" description="ABC transporter substrate-binding protein" evidence="1">
    <location>
        <begin position="20"/>
        <end position="529"/>
    </location>
</feature>
<dbReference type="Gene3D" id="3.40.190.10">
    <property type="entry name" value="Periplasmic binding protein-like II"/>
    <property type="match status" value="1"/>
</dbReference>
<accession>A0A7L7KPG3</accession>
<evidence type="ECO:0000313" key="3">
    <source>
        <dbReference type="Proteomes" id="UP000514720"/>
    </source>
</evidence>
<dbReference type="RefSeq" id="WP_258878048.1">
    <property type="nucleotide sequence ID" value="NZ_CP048914.1"/>
</dbReference>
<protein>
    <recommendedName>
        <fullName evidence="4">ABC transporter substrate-binding protein</fullName>
    </recommendedName>
</protein>
<proteinExistence type="predicted"/>
<name>A0A7L7KPG3_9MOLU</name>
<dbReference type="InterPro" id="IPR050490">
    <property type="entry name" value="Bact_solute-bd_prot1"/>
</dbReference>
<gene>
    <name evidence="2" type="ORF">G4Z02_01310</name>
</gene>
<keyword evidence="3" id="KW-1185">Reference proteome</keyword>
<dbReference type="EMBL" id="CP048914">
    <property type="protein sequence ID" value="QMS84435.1"/>
    <property type="molecule type" value="Genomic_DNA"/>
</dbReference>
<sequence length="529" mass="59532">MKKLLVAAMVALSIIGLSACKGGDDGLDTEVAGEIDLVTWAGNDIRYLNIGQQNFLPEDLTSKKVASIFATAKAFNEIYPNVKINYYGKPAGPDDGGVVWDQTLANYKDKYDVYPAVFAISDTVALLKQGVLADLSIYEDDDLYQTLNPGLLEQANYYGMQAALPGYFIPSGMFINPGIITDEFLDEVSPDWTFDEFTDLVTNGEGLDDGYSGLGALPSTWMKQMFIYDALYDFGEVDLNTQEVKDFLSDGMEVWNDYQFYSHEEDYQSVYQSWSINAFSAGVVTVYPEDAWYLDAFAIQEGTLPGPEGFDVYPYPDYNGRGNTISTVTDPLGVYNYCNDDGNPECNEEEQLKLDIAYEFASFMIADTRAWKARAEVEYGEIDTDGNLTVLTGAADASLPVTVGDAFNEQLAYWYQIGSNGYYEDKEGFNAVLDIIRSGEVKAISDKVYPWFFTDETTETRQMIFEEFWFFYDVDETPISAPEWQDLIFSKLDSWTDLFNDRLALAWTEIENALVDYYGYDTDDARFSE</sequence>
<dbReference type="PANTHER" id="PTHR43649">
    <property type="entry name" value="ARABINOSE-BINDING PROTEIN-RELATED"/>
    <property type="match status" value="1"/>
</dbReference>